<evidence type="ECO:0000256" key="1">
    <source>
        <dbReference type="ARBA" id="ARBA00022723"/>
    </source>
</evidence>
<gene>
    <name evidence="7" type="ordered locus">MXAN_5405</name>
</gene>
<dbReference type="HOGENOM" id="CLU_729036_0_0_7"/>
<evidence type="ECO:0000313" key="8">
    <source>
        <dbReference type="Proteomes" id="UP000002402"/>
    </source>
</evidence>
<evidence type="ECO:0000313" key="7">
    <source>
        <dbReference type="EMBL" id="ABF87048.1"/>
    </source>
</evidence>
<dbReference type="KEGG" id="mxa:MXAN_5405"/>
<keyword evidence="5" id="KW-0472">Membrane</keyword>
<keyword evidence="3" id="KW-0862">Zinc</keyword>
<keyword evidence="5" id="KW-0812">Transmembrane</keyword>
<keyword evidence="5" id="KW-1133">Transmembrane helix</keyword>
<accession>Q1D1C1</accession>
<protein>
    <recommendedName>
        <fullName evidence="6">RanBP2-type domain-containing protein</fullName>
    </recommendedName>
</protein>
<dbReference type="Proteomes" id="UP000002402">
    <property type="component" value="Chromosome"/>
</dbReference>
<evidence type="ECO:0000256" key="2">
    <source>
        <dbReference type="ARBA" id="ARBA00022771"/>
    </source>
</evidence>
<dbReference type="EnsemblBacteria" id="ABF87048">
    <property type="protein sequence ID" value="ABF87048"/>
    <property type="gene ID" value="MXAN_5405"/>
</dbReference>
<evidence type="ECO:0000256" key="4">
    <source>
        <dbReference type="SAM" id="MobiDB-lite"/>
    </source>
</evidence>
<dbReference type="GO" id="GO:0008270">
    <property type="term" value="F:zinc ion binding"/>
    <property type="evidence" value="ECO:0007669"/>
    <property type="project" value="UniProtKB-KW"/>
</dbReference>
<dbReference type="AlphaFoldDB" id="Q1D1C1"/>
<feature type="transmembrane region" description="Helical" evidence="5">
    <location>
        <begin position="140"/>
        <end position="159"/>
    </location>
</feature>
<keyword evidence="2" id="KW-0863">Zinc-finger</keyword>
<feature type="domain" description="RanBP2-type" evidence="6">
    <location>
        <begin position="35"/>
        <end position="54"/>
    </location>
</feature>
<reference evidence="7 8" key="1">
    <citation type="journal article" date="2006" name="Proc. Natl. Acad. Sci. U.S.A.">
        <title>Evolution of sensory complexity recorded in a myxobacterial genome.</title>
        <authorList>
            <person name="Goldman B.S."/>
            <person name="Nierman W.C."/>
            <person name="Kaiser D."/>
            <person name="Slater S.C."/>
            <person name="Durkin A.S."/>
            <person name="Eisen J.A."/>
            <person name="Ronning C.M."/>
            <person name="Barbazuk W.B."/>
            <person name="Blanchard M."/>
            <person name="Field C."/>
            <person name="Halling C."/>
            <person name="Hinkle G."/>
            <person name="Iartchuk O."/>
            <person name="Kim H.S."/>
            <person name="Mackenzie C."/>
            <person name="Madupu R."/>
            <person name="Miller N."/>
            <person name="Shvartsbeyn A."/>
            <person name="Sullivan S.A."/>
            <person name="Vaudin M."/>
            <person name="Wiegand R."/>
            <person name="Kaplan H.B."/>
        </authorList>
    </citation>
    <scope>NUCLEOTIDE SEQUENCE [LARGE SCALE GENOMIC DNA]</scope>
    <source>
        <strain evidence="8">DK1622</strain>
    </source>
</reference>
<feature type="compositionally biased region" description="Polar residues" evidence="4">
    <location>
        <begin position="415"/>
        <end position="424"/>
    </location>
</feature>
<keyword evidence="1" id="KW-0479">Metal-binding</keyword>
<feature type="region of interest" description="Disordered" evidence="4">
    <location>
        <begin position="413"/>
        <end position="439"/>
    </location>
</feature>
<keyword evidence="8" id="KW-1185">Reference proteome</keyword>
<evidence type="ECO:0000256" key="3">
    <source>
        <dbReference type="ARBA" id="ARBA00022833"/>
    </source>
</evidence>
<sequence>MPPVRIAPCYRPHRSAVRTRGGKQRMSERHIEMFWRCSSCSHRNLGRYMVCQGCKNAKDGSEQYEMPEDTASAVTVTDEALLRMATAGPNWRCAYCESDQRALDGGCKHCGASAVEGSIPAEPTRPTPDEKKGAKSNRRLGCYILSIIAFFGCCCPMWMSSGKKGTAPATAATTAPKTEPERTRTLQVKEVSWEHTVSVERYRLVNDEGFEEDRPEGALLVKAHGKRHHHDDQVLAGYTTVRYTERVQRGFTTETYRAKEACGEDCTTTPKKCSEQCTSNRNGFATCKTTCTGGGRSCTTRYCSVTKKRQEPRYVDEQRSRQEPRYRSVPRQATWYTWKEWRWMHDRDVKANGTTLEARWPTDAELRPAKALGKGEKERNARDARYSVVFHGDDQPAITYTPETLEEFQRFAPGSTHTLQQEQGKVSVVPQTPPAQATP</sequence>
<dbReference type="PROSITE" id="PS01358">
    <property type="entry name" value="ZF_RANBP2_1"/>
    <property type="match status" value="1"/>
</dbReference>
<organism evidence="7 8">
    <name type="scientific">Myxococcus xanthus (strain DK1622)</name>
    <dbReference type="NCBI Taxonomy" id="246197"/>
    <lineage>
        <taxon>Bacteria</taxon>
        <taxon>Pseudomonadati</taxon>
        <taxon>Myxococcota</taxon>
        <taxon>Myxococcia</taxon>
        <taxon>Myxococcales</taxon>
        <taxon>Cystobacterineae</taxon>
        <taxon>Myxococcaceae</taxon>
        <taxon>Myxococcus</taxon>
    </lineage>
</organism>
<name>Q1D1C1_MYXXD</name>
<proteinExistence type="predicted"/>
<dbReference type="EMBL" id="CP000113">
    <property type="protein sequence ID" value="ABF87048.1"/>
    <property type="molecule type" value="Genomic_DNA"/>
</dbReference>
<dbReference type="InterPro" id="IPR001876">
    <property type="entry name" value="Znf_RanBP2"/>
</dbReference>
<dbReference type="STRING" id="246197.MXAN_5405"/>
<evidence type="ECO:0000256" key="5">
    <source>
        <dbReference type="SAM" id="Phobius"/>
    </source>
</evidence>
<evidence type="ECO:0000259" key="6">
    <source>
        <dbReference type="PROSITE" id="PS01358"/>
    </source>
</evidence>